<keyword evidence="2" id="KW-1185">Reference proteome</keyword>
<dbReference type="EMBL" id="MU003499">
    <property type="protein sequence ID" value="KAF2473537.1"/>
    <property type="molecule type" value="Genomic_DNA"/>
</dbReference>
<protein>
    <submittedName>
        <fullName evidence="1">Uncharacterized protein</fullName>
    </submittedName>
</protein>
<evidence type="ECO:0000313" key="1">
    <source>
        <dbReference type="EMBL" id="KAF2473537.1"/>
    </source>
</evidence>
<sequence length="460" mass="52173">MVTKGVNRFALLADDGSPPSEADENRNVKPHISNGNTGPHEPATHSSSQWKENVKPVGTRHSNALKTLVIRGLEYRAPAHSKQKSPPFVSPVSQVDDSNSGRNGFPDHWCGVCQAAFGSKAALYTHAKHTPRHENYCNLCTRVFKDRNGLKNHVDNSVGHEIFCNSCLSAFKDTNGLRNHFENNYVVGHEFACLVCLMAFKSRKEMEHHLQTAMNHVWCRTCHRRFRNQDERDEHWIKTTRHKHCLQTGCDFDGPNQEALQKHMLEGHYHCDNCGVVFPSQTKLNAHIQSCFLCKACDFHTSHEGNYLNVSIFLPHHMTKHVPPTLSCWACQIPLKTQSSLINHIESGGCPLFPNPDRFTKLLGRWWYSTLYMDIGIHAQLRQGSVDMDTLNEMVHAGAIEPFVCRADGCGRVFRHMSSLVLHVESQACEWDVQRLGLDKLKDIFQQEFSIPGRVDQVTH</sequence>
<reference evidence="1" key="1">
    <citation type="journal article" date="2020" name="Stud. Mycol.">
        <title>101 Dothideomycetes genomes: a test case for predicting lifestyles and emergence of pathogens.</title>
        <authorList>
            <person name="Haridas S."/>
            <person name="Albert R."/>
            <person name="Binder M."/>
            <person name="Bloem J."/>
            <person name="Labutti K."/>
            <person name="Salamov A."/>
            <person name="Andreopoulos B."/>
            <person name="Baker S."/>
            <person name="Barry K."/>
            <person name="Bills G."/>
            <person name="Bluhm B."/>
            <person name="Cannon C."/>
            <person name="Castanera R."/>
            <person name="Culley D."/>
            <person name="Daum C."/>
            <person name="Ezra D."/>
            <person name="Gonzalez J."/>
            <person name="Henrissat B."/>
            <person name="Kuo A."/>
            <person name="Liang C."/>
            <person name="Lipzen A."/>
            <person name="Lutzoni F."/>
            <person name="Magnuson J."/>
            <person name="Mondo S."/>
            <person name="Nolan M."/>
            <person name="Ohm R."/>
            <person name="Pangilinan J."/>
            <person name="Park H.-J."/>
            <person name="Ramirez L."/>
            <person name="Alfaro M."/>
            <person name="Sun H."/>
            <person name="Tritt A."/>
            <person name="Yoshinaga Y."/>
            <person name="Zwiers L.-H."/>
            <person name="Turgeon B."/>
            <person name="Goodwin S."/>
            <person name="Spatafora J."/>
            <person name="Crous P."/>
            <person name="Grigoriev I."/>
        </authorList>
    </citation>
    <scope>NUCLEOTIDE SEQUENCE</scope>
    <source>
        <strain evidence="1">ATCC 200398</strain>
    </source>
</reference>
<comment type="caution">
    <text evidence="1">The sequence shown here is derived from an EMBL/GenBank/DDBJ whole genome shotgun (WGS) entry which is preliminary data.</text>
</comment>
<dbReference type="Proteomes" id="UP000799755">
    <property type="component" value="Unassembled WGS sequence"/>
</dbReference>
<name>A0ACB6R397_9PLEO</name>
<evidence type="ECO:0000313" key="2">
    <source>
        <dbReference type="Proteomes" id="UP000799755"/>
    </source>
</evidence>
<organism evidence="1 2">
    <name type="scientific">Lindgomyces ingoldianus</name>
    <dbReference type="NCBI Taxonomy" id="673940"/>
    <lineage>
        <taxon>Eukaryota</taxon>
        <taxon>Fungi</taxon>
        <taxon>Dikarya</taxon>
        <taxon>Ascomycota</taxon>
        <taxon>Pezizomycotina</taxon>
        <taxon>Dothideomycetes</taxon>
        <taxon>Pleosporomycetidae</taxon>
        <taxon>Pleosporales</taxon>
        <taxon>Lindgomycetaceae</taxon>
        <taxon>Lindgomyces</taxon>
    </lineage>
</organism>
<gene>
    <name evidence="1" type="ORF">BDR25DRAFT_281428</name>
</gene>
<proteinExistence type="predicted"/>
<accession>A0ACB6R397</accession>